<dbReference type="Pfam" id="PF00112">
    <property type="entry name" value="Peptidase_C1"/>
    <property type="match status" value="2"/>
</dbReference>
<dbReference type="Gene3D" id="2.60.40.10">
    <property type="entry name" value="Immunoglobulins"/>
    <property type="match status" value="1"/>
</dbReference>
<feature type="chain" id="PRO_5039614781" evidence="2">
    <location>
        <begin position="20"/>
        <end position="807"/>
    </location>
</feature>
<keyword evidence="3" id="KW-0378">Hydrolase</keyword>
<dbReference type="Pfam" id="PF18560">
    <property type="entry name" value="Lectin_like"/>
    <property type="match status" value="1"/>
</dbReference>
<dbReference type="CDD" id="cd00063">
    <property type="entry name" value="FN3"/>
    <property type="match status" value="1"/>
</dbReference>
<dbReference type="EMBL" id="CACRSQ010000003">
    <property type="protein sequence ID" value="VYT05462.1"/>
    <property type="molecule type" value="Genomic_DNA"/>
</dbReference>
<keyword evidence="2" id="KW-0732">Signal</keyword>
<dbReference type="SUPFAM" id="SSF54001">
    <property type="entry name" value="Cysteine proteinases"/>
    <property type="match status" value="1"/>
</dbReference>
<dbReference type="InterPro" id="IPR003961">
    <property type="entry name" value="FN3_dom"/>
</dbReference>
<proteinExistence type="inferred from homology"/>
<dbReference type="InterPro" id="IPR000169">
    <property type="entry name" value="Pept_cys_AS"/>
</dbReference>
<dbReference type="InterPro" id="IPR025660">
    <property type="entry name" value="Pept_his_AS"/>
</dbReference>
<dbReference type="InterPro" id="IPR036116">
    <property type="entry name" value="FN3_sf"/>
</dbReference>
<sequence length="807" mass="88936">MKKLFVFLMSLCLFFSQLTLPEAKEKSSGEGESHYHTVDYEVSESKTKNVRFRSRNVLPKSYDARTENYITSVKNQSPFGGCWAFSAISAAETSALKNGLAADKSEIDLSELQLAYFFYHRVNDPLGNTEGDQNIIVGKNAGQPDGYLQNGGNNWYTAMSLSQWPGPVDESKAPYVNDKNNYPKFLDADLNYLNTEYAMKDAVFLPAQDTEGMKQAIITNGSVSASYASEGMGALDKYFYSGSDKADHAVTIVGYDDSISRELFGDQKPQKDGAWIVKNSWSSRAGDGGYFYLSYDQPLNSVVAYNYMAADQYDNNYFYDGSVGMQRLKTRGGSLTAANVFQAKSGSGKYPEFLEAVSVGIAGADTNYSVQVYTDLKDVSDPYSGTKALAQPVTGFEPYEGIYTIELPDKIKLSQGSHFSVVITLKNKSENSGSIFVAKSEAGSWISAEEKTAPQQSFLFDGSGWYDTHASEFCNRIKAFTELNHESLKEQARRITAVQIEKISSAIYNGKKQTPAVIVKDDTAALKEGTDYTLTYSNNINAGQASVTIKGIGNYTGTAARNFTIVPADINKLNYGSTGTKIYNGKPQYPDMRVTNAGIVLKKGTDYTLSYNNNTNAGTAAVTVTGKGNYTGRAVKHFIISRRGVNTLSTGGISNRTYTGRIIKPSVTVKYGSKTLRQNTDYTLSYGKNKNTGKATVKVTGKGNYTGTVTKSFYIVPKKTKITYARSKKSKKLTLKYKKMTGASGYQIAYRKKGTKSYKYKRTSKRSYTLSKLSGKKSYQVKVRAYKTVGKTKYYGSYSPQKTVRIR</sequence>
<dbReference type="AlphaFoldDB" id="A0A6N2TL60"/>
<keyword evidence="3" id="KW-0645">Protease</keyword>
<evidence type="ECO:0000256" key="1">
    <source>
        <dbReference type="ARBA" id="ARBA00008455"/>
    </source>
</evidence>
<accession>A0A6N2TL60</accession>
<dbReference type="SMART" id="SM00645">
    <property type="entry name" value="Pept_C1"/>
    <property type="match status" value="1"/>
</dbReference>
<feature type="signal peptide" evidence="2">
    <location>
        <begin position="1"/>
        <end position="19"/>
    </location>
</feature>
<dbReference type="Gene3D" id="3.90.70.10">
    <property type="entry name" value="Cysteine proteinases"/>
    <property type="match status" value="1"/>
</dbReference>
<evidence type="ECO:0000313" key="3">
    <source>
        <dbReference type="EMBL" id="VYT05462.1"/>
    </source>
</evidence>
<protein>
    <submittedName>
        <fullName evidence="3">Papain family cysteine protease</fullName>
    </submittedName>
</protein>
<dbReference type="GO" id="GO:0006508">
    <property type="term" value="P:proteolysis"/>
    <property type="evidence" value="ECO:0007669"/>
    <property type="project" value="UniProtKB-KW"/>
</dbReference>
<name>A0A6N2TL60_9FIRM</name>
<dbReference type="PROSITE" id="PS00639">
    <property type="entry name" value="THIOL_PROTEASE_HIS"/>
    <property type="match status" value="1"/>
</dbReference>
<dbReference type="InterPro" id="IPR038765">
    <property type="entry name" value="Papain-like_cys_pep_sf"/>
</dbReference>
<dbReference type="InterPro" id="IPR040528">
    <property type="entry name" value="Lectin-like"/>
</dbReference>
<dbReference type="PANTHER" id="PTHR12411">
    <property type="entry name" value="CYSTEINE PROTEASE FAMILY C1-RELATED"/>
    <property type="match status" value="1"/>
</dbReference>
<reference evidence="3" key="1">
    <citation type="submission" date="2019-11" db="EMBL/GenBank/DDBJ databases">
        <authorList>
            <person name="Feng L."/>
        </authorList>
    </citation>
    <scope>NUCLEOTIDE SEQUENCE</scope>
    <source>
        <strain evidence="3">AcaccaeLFYP115</strain>
    </source>
</reference>
<organism evidence="3">
    <name type="scientific">Anaerostipes caccae</name>
    <dbReference type="NCBI Taxonomy" id="105841"/>
    <lineage>
        <taxon>Bacteria</taxon>
        <taxon>Bacillati</taxon>
        <taxon>Bacillota</taxon>
        <taxon>Clostridia</taxon>
        <taxon>Lachnospirales</taxon>
        <taxon>Lachnospiraceae</taxon>
        <taxon>Anaerostipes</taxon>
    </lineage>
</organism>
<gene>
    <name evidence="3" type="ORF">ACLFYP115_01465</name>
</gene>
<evidence type="ECO:0000256" key="2">
    <source>
        <dbReference type="SAM" id="SignalP"/>
    </source>
</evidence>
<dbReference type="InterPro" id="IPR000668">
    <property type="entry name" value="Peptidase_C1A_C"/>
</dbReference>
<comment type="similarity">
    <text evidence="1">Belongs to the peptidase C1 family.</text>
</comment>
<dbReference type="PROSITE" id="PS00139">
    <property type="entry name" value="THIOL_PROTEASE_CYS"/>
    <property type="match status" value="1"/>
</dbReference>
<dbReference type="PROSITE" id="PS50853">
    <property type="entry name" value="FN3"/>
    <property type="match status" value="1"/>
</dbReference>
<dbReference type="InterPro" id="IPR013783">
    <property type="entry name" value="Ig-like_fold"/>
</dbReference>
<dbReference type="RefSeq" id="WP_006567122.1">
    <property type="nucleotide sequence ID" value="NZ_BAABZP010000001.1"/>
</dbReference>
<dbReference type="InterPro" id="IPR013128">
    <property type="entry name" value="Peptidase_C1A"/>
</dbReference>
<dbReference type="SUPFAM" id="SSF49265">
    <property type="entry name" value="Fibronectin type III"/>
    <property type="match status" value="1"/>
</dbReference>
<dbReference type="GO" id="GO:0008234">
    <property type="term" value="F:cysteine-type peptidase activity"/>
    <property type="evidence" value="ECO:0007669"/>
    <property type="project" value="InterPro"/>
</dbReference>